<keyword evidence="3 6" id="KW-0812">Transmembrane</keyword>
<dbReference type="EMBL" id="JAWHQM010000083">
    <property type="protein sequence ID" value="KAK5636876.1"/>
    <property type="molecule type" value="Genomic_DNA"/>
</dbReference>
<dbReference type="InterPro" id="IPR011701">
    <property type="entry name" value="MFS"/>
</dbReference>
<organism evidence="7 8">
    <name type="scientific">Xylaria bambusicola</name>
    <dbReference type="NCBI Taxonomy" id="326684"/>
    <lineage>
        <taxon>Eukaryota</taxon>
        <taxon>Fungi</taxon>
        <taxon>Dikarya</taxon>
        <taxon>Ascomycota</taxon>
        <taxon>Pezizomycotina</taxon>
        <taxon>Sordariomycetes</taxon>
        <taxon>Xylariomycetidae</taxon>
        <taxon>Xylariales</taxon>
        <taxon>Xylariaceae</taxon>
        <taxon>Xylaria</taxon>
    </lineage>
</organism>
<feature type="transmembrane region" description="Helical" evidence="6">
    <location>
        <begin position="494"/>
        <end position="513"/>
    </location>
</feature>
<feature type="transmembrane region" description="Helical" evidence="6">
    <location>
        <begin position="91"/>
        <end position="110"/>
    </location>
</feature>
<reference evidence="7 8" key="1">
    <citation type="submission" date="2023-10" db="EMBL/GenBank/DDBJ databases">
        <title>Draft genome sequence of Xylaria bambusicola isolate GMP-LS, the root and basal stem rot pathogen of sugarcane in Indonesia.</title>
        <authorList>
            <person name="Selvaraj P."/>
            <person name="Muralishankar V."/>
            <person name="Muruganantham S."/>
            <person name="Sp S."/>
            <person name="Haryani S."/>
            <person name="Lau K.J.X."/>
            <person name="Naqvi N.I."/>
        </authorList>
    </citation>
    <scope>NUCLEOTIDE SEQUENCE [LARGE SCALE GENOMIC DNA]</scope>
    <source>
        <strain evidence="7">GMP-LS</strain>
    </source>
</reference>
<sequence>MSLEASDTWKSLPHKDQLAVLTLCRAIDFFQMVSFQTICYYQLKSFDPSATEQVLSWQTGVALASFTASQSCTAIPWGYVADAKWGGRKNVLLIGLMGTSLSCIGVAFSTSFTSVVAFRAIGGAMNGTVGVVRTMMSEVIRHKRHQSRAFLLLPASFSIAALISPVFAGWLSDPASTYPNTFGHIEWLRRYSHSLPSLLSALFMMLTSIAVLLTLRETLGSYDPTLQAAALLRAWNGIIRSVGKMNGRGYSPLASEEQDDIRYNKTRLDGKESSKLPCLESKLPFRHIWRRNVVLTMVSLAFFEFHLGLVLWMLTITYRAFGSAWPLLLSGTRESSAGVGDLHQSLKGGLGLSPQNLGYTMAFAGLAGLLLQFLFYPAVHKKWGTLKCYRLFSLLFPMVYVTSPFLLVMAGSSATPIEAFTWIFILILLFIHSTSRIFCVPASIMLLNNCSPHPSVLGIVHGIGQATAAGFRTLGPVCAGYLHGIAIANDSIGLSWWVTSATAILAWLVSLVIREGSGHETALLDEDDFYDGEVKPMERDKV</sequence>
<feature type="transmembrane region" description="Helical" evidence="6">
    <location>
        <begin position="116"/>
        <end position="136"/>
    </location>
</feature>
<keyword evidence="4 6" id="KW-1133">Transmembrane helix</keyword>
<feature type="transmembrane region" description="Helical" evidence="6">
    <location>
        <begin position="357"/>
        <end position="379"/>
    </location>
</feature>
<comment type="subcellular location">
    <subcellularLocation>
        <location evidence="1">Membrane</location>
        <topology evidence="1">Multi-pass membrane protein</topology>
    </subcellularLocation>
</comment>
<keyword evidence="2" id="KW-0813">Transport</keyword>
<name>A0AAN7ZDT2_9PEZI</name>
<keyword evidence="5 6" id="KW-0472">Membrane</keyword>
<feature type="transmembrane region" description="Helical" evidence="6">
    <location>
        <begin position="293"/>
        <end position="321"/>
    </location>
</feature>
<evidence type="ECO:0000256" key="2">
    <source>
        <dbReference type="ARBA" id="ARBA00022448"/>
    </source>
</evidence>
<dbReference type="PANTHER" id="PTHR23504:SF16">
    <property type="entry name" value="TRANSPORTER, PUTATIVE (AFU_ORTHOLOGUE AFUA_1G13970)-RELATED"/>
    <property type="match status" value="1"/>
</dbReference>
<evidence type="ECO:0000256" key="5">
    <source>
        <dbReference type="ARBA" id="ARBA00023136"/>
    </source>
</evidence>
<evidence type="ECO:0008006" key="9">
    <source>
        <dbReference type="Google" id="ProtNLM"/>
    </source>
</evidence>
<feature type="transmembrane region" description="Helical" evidence="6">
    <location>
        <begin position="391"/>
        <end position="410"/>
    </location>
</feature>
<dbReference type="Gene3D" id="1.20.1250.20">
    <property type="entry name" value="MFS general substrate transporter like domains"/>
    <property type="match status" value="1"/>
</dbReference>
<dbReference type="InterPro" id="IPR036259">
    <property type="entry name" value="MFS_trans_sf"/>
</dbReference>
<dbReference type="GO" id="GO:0016020">
    <property type="term" value="C:membrane"/>
    <property type="evidence" value="ECO:0007669"/>
    <property type="project" value="UniProtKB-SubCell"/>
</dbReference>
<feature type="transmembrane region" description="Helical" evidence="6">
    <location>
        <begin position="148"/>
        <end position="171"/>
    </location>
</feature>
<evidence type="ECO:0000313" key="8">
    <source>
        <dbReference type="Proteomes" id="UP001305414"/>
    </source>
</evidence>
<protein>
    <recommendedName>
        <fullName evidence="9">Major facilitator superfamily (MFS) profile domain-containing protein</fullName>
    </recommendedName>
</protein>
<accession>A0AAN7ZDT2</accession>
<comment type="caution">
    <text evidence="7">The sequence shown here is derived from an EMBL/GenBank/DDBJ whole genome shotgun (WGS) entry which is preliminary data.</text>
</comment>
<gene>
    <name evidence="7" type="ORF">RRF57_012588</name>
</gene>
<evidence type="ECO:0000256" key="1">
    <source>
        <dbReference type="ARBA" id="ARBA00004141"/>
    </source>
</evidence>
<proteinExistence type="predicted"/>
<dbReference type="PANTHER" id="PTHR23504">
    <property type="entry name" value="MAJOR FACILITATOR SUPERFAMILY DOMAIN-CONTAINING PROTEIN 10"/>
    <property type="match status" value="1"/>
</dbReference>
<dbReference type="Pfam" id="PF07690">
    <property type="entry name" value="MFS_1"/>
    <property type="match status" value="1"/>
</dbReference>
<dbReference type="SUPFAM" id="SSF103473">
    <property type="entry name" value="MFS general substrate transporter"/>
    <property type="match status" value="1"/>
</dbReference>
<dbReference type="Proteomes" id="UP001305414">
    <property type="component" value="Unassembled WGS sequence"/>
</dbReference>
<evidence type="ECO:0000256" key="4">
    <source>
        <dbReference type="ARBA" id="ARBA00022989"/>
    </source>
</evidence>
<feature type="transmembrane region" description="Helical" evidence="6">
    <location>
        <begin position="422"/>
        <end position="447"/>
    </location>
</feature>
<dbReference type="GO" id="GO:0022857">
    <property type="term" value="F:transmembrane transporter activity"/>
    <property type="evidence" value="ECO:0007669"/>
    <property type="project" value="InterPro"/>
</dbReference>
<evidence type="ECO:0000256" key="6">
    <source>
        <dbReference type="SAM" id="Phobius"/>
    </source>
</evidence>
<dbReference type="AlphaFoldDB" id="A0AAN7ZDT2"/>
<keyword evidence="8" id="KW-1185">Reference proteome</keyword>
<evidence type="ECO:0000256" key="3">
    <source>
        <dbReference type="ARBA" id="ARBA00022692"/>
    </source>
</evidence>
<feature type="transmembrane region" description="Helical" evidence="6">
    <location>
        <begin position="191"/>
        <end position="215"/>
    </location>
</feature>
<evidence type="ECO:0000313" key="7">
    <source>
        <dbReference type="EMBL" id="KAK5636876.1"/>
    </source>
</evidence>